<evidence type="ECO:0000256" key="3">
    <source>
        <dbReference type="ARBA" id="ARBA00022692"/>
    </source>
</evidence>
<dbReference type="EMBL" id="JAXIOK010000024">
    <property type="protein sequence ID" value="KAK4740638.1"/>
    <property type="molecule type" value="Genomic_DNA"/>
</dbReference>
<name>A0AAN7GBN1_9MYRT</name>
<dbReference type="InterPro" id="IPR023271">
    <property type="entry name" value="Aquaporin-like"/>
</dbReference>
<comment type="subcellular location">
    <subcellularLocation>
        <location evidence="1">Membrane</location>
        <topology evidence="1">Multi-pass membrane protein</topology>
    </subcellularLocation>
</comment>
<dbReference type="GO" id="GO:0015267">
    <property type="term" value="F:channel activity"/>
    <property type="evidence" value="ECO:0007669"/>
    <property type="project" value="InterPro"/>
</dbReference>
<keyword evidence="2 6" id="KW-0813">Transport</keyword>
<keyword evidence="3 6" id="KW-0812">Transmembrane</keyword>
<comment type="caution">
    <text evidence="8">The sequence shown here is derived from an EMBL/GenBank/DDBJ whole genome shotgun (WGS) entry which is preliminary data.</text>
</comment>
<keyword evidence="5 7" id="KW-0472">Membrane</keyword>
<feature type="transmembrane region" description="Helical" evidence="7">
    <location>
        <begin position="43"/>
        <end position="64"/>
    </location>
</feature>
<proteinExistence type="inferred from homology"/>
<evidence type="ECO:0000256" key="1">
    <source>
        <dbReference type="ARBA" id="ARBA00004141"/>
    </source>
</evidence>
<comment type="similarity">
    <text evidence="6">Belongs to the MIP/aquaporin (TC 1.A.8) family.</text>
</comment>
<evidence type="ECO:0000256" key="6">
    <source>
        <dbReference type="RuleBase" id="RU000477"/>
    </source>
</evidence>
<evidence type="ECO:0000256" key="2">
    <source>
        <dbReference type="ARBA" id="ARBA00022448"/>
    </source>
</evidence>
<sequence>MSCLSTWRDMDMDMDARSPITGASLNPARSLGPAIAHNHYRKVWIFLVAPTLGAISGAWIYNLIRFTDKPVP</sequence>
<dbReference type="InterPro" id="IPR000425">
    <property type="entry name" value="MIP"/>
</dbReference>
<evidence type="ECO:0000256" key="5">
    <source>
        <dbReference type="ARBA" id="ARBA00023136"/>
    </source>
</evidence>
<evidence type="ECO:0000256" key="4">
    <source>
        <dbReference type="ARBA" id="ARBA00022989"/>
    </source>
</evidence>
<evidence type="ECO:0000313" key="8">
    <source>
        <dbReference type="EMBL" id="KAK4740638.1"/>
    </source>
</evidence>
<dbReference type="Pfam" id="PF00230">
    <property type="entry name" value="MIP"/>
    <property type="match status" value="1"/>
</dbReference>
<reference evidence="8 9" key="1">
    <citation type="journal article" date="2023" name="Hortic Res">
        <title>Pangenome of water caltrop reveals structural variations and asymmetric subgenome divergence after allopolyploidization.</title>
        <authorList>
            <person name="Zhang X."/>
            <person name="Chen Y."/>
            <person name="Wang L."/>
            <person name="Yuan Y."/>
            <person name="Fang M."/>
            <person name="Shi L."/>
            <person name="Lu R."/>
            <person name="Comes H.P."/>
            <person name="Ma Y."/>
            <person name="Chen Y."/>
            <person name="Huang G."/>
            <person name="Zhou Y."/>
            <person name="Zheng Z."/>
            <person name="Qiu Y."/>
        </authorList>
    </citation>
    <scope>NUCLEOTIDE SEQUENCE [LARGE SCALE GENOMIC DNA]</scope>
    <source>
        <tissue evidence="8">Roots</tissue>
    </source>
</reference>
<dbReference type="PANTHER" id="PTHR45724">
    <property type="entry name" value="AQUAPORIN NIP2-1"/>
    <property type="match status" value="1"/>
</dbReference>
<keyword evidence="4 7" id="KW-1133">Transmembrane helix</keyword>
<dbReference type="InterPro" id="IPR034294">
    <property type="entry name" value="Aquaporin_transptr"/>
</dbReference>
<dbReference type="Gene3D" id="1.20.1080.10">
    <property type="entry name" value="Glycerol uptake facilitator protein"/>
    <property type="match status" value="1"/>
</dbReference>
<accession>A0AAN7GBN1</accession>
<dbReference type="AlphaFoldDB" id="A0AAN7GBN1"/>
<keyword evidence="9" id="KW-1185">Reference proteome</keyword>
<dbReference type="SUPFAM" id="SSF81338">
    <property type="entry name" value="Aquaporin-like"/>
    <property type="match status" value="1"/>
</dbReference>
<evidence type="ECO:0000313" key="9">
    <source>
        <dbReference type="Proteomes" id="UP001345219"/>
    </source>
</evidence>
<dbReference type="Proteomes" id="UP001345219">
    <property type="component" value="Chromosome 19"/>
</dbReference>
<dbReference type="PANTHER" id="PTHR45724:SF13">
    <property type="entry name" value="AQUAPORIN NIP1-1-RELATED"/>
    <property type="match status" value="1"/>
</dbReference>
<dbReference type="PRINTS" id="PR00783">
    <property type="entry name" value="MINTRINSICP"/>
</dbReference>
<organism evidence="8 9">
    <name type="scientific">Trapa incisa</name>
    <dbReference type="NCBI Taxonomy" id="236973"/>
    <lineage>
        <taxon>Eukaryota</taxon>
        <taxon>Viridiplantae</taxon>
        <taxon>Streptophyta</taxon>
        <taxon>Embryophyta</taxon>
        <taxon>Tracheophyta</taxon>
        <taxon>Spermatophyta</taxon>
        <taxon>Magnoliopsida</taxon>
        <taxon>eudicotyledons</taxon>
        <taxon>Gunneridae</taxon>
        <taxon>Pentapetalae</taxon>
        <taxon>rosids</taxon>
        <taxon>malvids</taxon>
        <taxon>Myrtales</taxon>
        <taxon>Lythraceae</taxon>
        <taxon>Trapa</taxon>
    </lineage>
</organism>
<evidence type="ECO:0000256" key="7">
    <source>
        <dbReference type="SAM" id="Phobius"/>
    </source>
</evidence>
<gene>
    <name evidence="8" type="ORF">SAY87_024226</name>
</gene>
<protein>
    <submittedName>
        <fullName evidence="8">Uncharacterized protein</fullName>
    </submittedName>
</protein>
<dbReference type="GO" id="GO:0016020">
    <property type="term" value="C:membrane"/>
    <property type="evidence" value="ECO:0007669"/>
    <property type="project" value="UniProtKB-SubCell"/>
</dbReference>